<keyword evidence="3" id="KW-1185">Reference proteome</keyword>
<organism evidence="2 3">
    <name type="scientific">Botrimarina mediterranea</name>
    <dbReference type="NCBI Taxonomy" id="2528022"/>
    <lineage>
        <taxon>Bacteria</taxon>
        <taxon>Pseudomonadati</taxon>
        <taxon>Planctomycetota</taxon>
        <taxon>Planctomycetia</taxon>
        <taxon>Pirellulales</taxon>
        <taxon>Lacipirellulaceae</taxon>
        <taxon>Botrimarina</taxon>
    </lineage>
</organism>
<name>A0A518KCQ1_9BACT</name>
<dbReference type="GO" id="GO:0003700">
    <property type="term" value="F:DNA-binding transcription factor activity"/>
    <property type="evidence" value="ECO:0007669"/>
    <property type="project" value="TreeGrafter"/>
</dbReference>
<proteinExistence type="predicted"/>
<dbReference type="InterPro" id="IPR000944">
    <property type="entry name" value="Tscrpt_reg_Rrf2"/>
</dbReference>
<dbReference type="EMBL" id="CP036349">
    <property type="protein sequence ID" value="QDV75539.1"/>
    <property type="molecule type" value="Genomic_DNA"/>
</dbReference>
<dbReference type="NCBIfam" id="TIGR00738">
    <property type="entry name" value="rrf2_super"/>
    <property type="match status" value="1"/>
</dbReference>
<sequence length="145" mass="16186">MKLRIQTDYALRTLMYLGYTGRSARAEDIANQFVISKDHLVKVIQLLAKLGYVRTTPGRGGGVSLAMPPDEIDVGEVIERIEQRHTVLDCVTHPETCPLEPGCRLRRLLIRAEDAFYKTLAGTTVADLCLHQRRGGMANLPLEPE</sequence>
<evidence type="ECO:0000313" key="2">
    <source>
        <dbReference type="EMBL" id="QDV75539.1"/>
    </source>
</evidence>
<accession>A0A518KCQ1</accession>
<dbReference type="SUPFAM" id="SSF46785">
    <property type="entry name" value="Winged helix' DNA-binding domain"/>
    <property type="match status" value="1"/>
</dbReference>
<dbReference type="InterPro" id="IPR036390">
    <property type="entry name" value="WH_DNA-bd_sf"/>
</dbReference>
<protein>
    <submittedName>
        <fullName evidence="2">HTH-type transcriptional repressor NsrR</fullName>
    </submittedName>
</protein>
<dbReference type="PROSITE" id="PS51197">
    <property type="entry name" value="HTH_RRF2_2"/>
    <property type="match status" value="1"/>
</dbReference>
<evidence type="ECO:0000313" key="3">
    <source>
        <dbReference type="Proteomes" id="UP000316426"/>
    </source>
</evidence>
<dbReference type="InterPro" id="IPR036388">
    <property type="entry name" value="WH-like_DNA-bd_sf"/>
</dbReference>
<dbReference type="Proteomes" id="UP000316426">
    <property type="component" value="Chromosome"/>
</dbReference>
<gene>
    <name evidence="2" type="primary">nsrR</name>
    <name evidence="2" type="ORF">Spa11_37570</name>
</gene>
<evidence type="ECO:0000256" key="1">
    <source>
        <dbReference type="ARBA" id="ARBA00023125"/>
    </source>
</evidence>
<dbReference type="KEGG" id="bmei:Spa11_37570"/>
<dbReference type="PROSITE" id="PS01332">
    <property type="entry name" value="HTH_RRF2_1"/>
    <property type="match status" value="1"/>
</dbReference>
<keyword evidence="1" id="KW-0238">DNA-binding</keyword>
<dbReference type="Gene3D" id="1.10.10.10">
    <property type="entry name" value="Winged helix-like DNA-binding domain superfamily/Winged helix DNA-binding domain"/>
    <property type="match status" value="1"/>
</dbReference>
<dbReference type="GO" id="GO:0005829">
    <property type="term" value="C:cytosol"/>
    <property type="evidence" value="ECO:0007669"/>
    <property type="project" value="TreeGrafter"/>
</dbReference>
<dbReference type="InterPro" id="IPR030489">
    <property type="entry name" value="TR_Rrf2-type_CS"/>
</dbReference>
<dbReference type="PANTHER" id="PTHR33221">
    <property type="entry name" value="WINGED HELIX-TURN-HELIX TRANSCRIPTIONAL REGULATOR, RRF2 FAMILY"/>
    <property type="match status" value="1"/>
</dbReference>
<dbReference type="AlphaFoldDB" id="A0A518KCQ1"/>
<dbReference type="GO" id="GO:0003677">
    <property type="term" value="F:DNA binding"/>
    <property type="evidence" value="ECO:0007669"/>
    <property type="project" value="UniProtKB-KW"/>
</dbReference>
<dbReference type="Pfam" id="PF02082">
    <property type="entry name" value="Rrf2"/>
    <property type="match status" value="1"/>
</dbReference>
<dbReference type="RefSeq" id="WP_145114925.1">
    <property type="nucleotide sequence ID" value="NZ_CP036349.1"/>
</dbReference>
<reference evidence="2 3" key="1">
    <citation type="submission" date="2019-02" db="EMBL/GenBank/DDBJ databases">
        <title>Deep-cultivation of Planctomycetes and their phenomic and genomic characterization uncovers novel biology.</title>
        <authorList>
            <person name="Wiegand S."/>
            <person name="Jogler M."/>
            <person name="Boedeker C."/>
            <person name="Pinto D."/>
            <person name="Vollmers J."/>
            <person name="Rivas-Marin E."/>
            <person name="Kohn T."/>
            <person name="Peeters S.H."/>
            <person name="Heuer A."/>
            <person name="Rast P."/>
            <person name="Oberbeckmann S."/>
            <person name="Bunk B."/>
            <person name="Jeske O."/>
            <person name="Meyerdierks A."/>
            <person name="Storesund J.E."/>
            <person name="Kallscheuer N."/>
            <person name="Luecker S."/>
            <person name="Lage O.M."/>
            <person name="Pohl T."/>
            <person name="Merkel B.J."/>
            <person name="Hornburger P."/>
            <person name="Mueller R.-W."/>
            <person name="Bruemmer F."/>
            <person name="Labrenz M."/>
            <person name="Spormann A.M."/>
            <person name="Op den Camp H."/>
            <person name="Overmann J."/>
            <person name="Amann R."/>
            <person name="Jetten M.S.M."/>
            <person name="Mascher T."/>
            <person name="Medema M.H."/>
            <person name="Devos D.P."/>
            <person name="Kaster A.-K."/>
            <person name="Ovreas L."/>
            <person name="Rohde M."/>
            <person name="Galperin M.Y."/>
            <person name="Jogler C."/>
        </authorList>
    </citation>
    <scope>NUCLEOTIDE SEQUENCE [LARGE SCALE GENOMIC DNA]</scope>
    <source>
        <strain evidence="2 3">Spa11</strain>
    </source>
</reference>
<dbReference type="PANTHER" id="PTHR33221:SF4">
    <property type="entry name" value="HTH-TYPE TRANSCRIPTIONAL REPRESSOR NSRR"/>
    <property type="match status" value="1"/>
</dbReference>